<keyword evidence="3" id="KW-1185">Reference proteome</keyword>
<keyword evidence="1" id="KW-0732">Signal</keyword>
<sequence>MKFRVISRIILLSLSLLSSLAFAKTISDNLVLVVYESNAEVNMVLASADNPGKVLASSVASPVHVSYSQSPGEEDFFEASVSGTGHPGSLAGRDSETILFANALDNLRKSTRFHWPDLKDDDRIRLNAVFVGIAGFNENQEKTLQVDGKAMTKGQYIRKNMKKVLNLRHFITPIDKLVQIDSDTRLIGKLAKQKAGEESELRDLDFIQLSTYAIGHKIRDGILQDDRVTYNSEGGDFQFGIKIQEGFLNQLPDSCTASDFDRLDLKHIPALKAMNAMPTVDVYEQVPKDDYLFYPNLGYSEVEQARLNKALPRRAYDHLFVRLKTKKNEAGYLGFWVLQQNTVPEGVTESDWIDGQTTLNECAKATFIPAIKRVVEGLGEEGIGKNQKGANVPLFMVGEFPVGQVLRLRDALNETLSEEDLKRIVWMKPLHYRQFLATAGIKLLKKNGFKPKQRKAKEDNS</sequence>
<feature type="signal peptide" evidence="1">
    <location>
        <begin position="1"/>
        <end position="23"/>
    </location>
</feature>
<reference evidence="2 3" key="1">
    <citation type="submission" date="2014-06" db="EMBL/GenBank/DDBJ databases">
        <title>Whole Genome Sequences of Three Symbiotic Endozoicomonas Bacteria.</title>
        <authorList>
            <person name="Neave M.J."/>
            <person name="Apprill A."/>
            <person name="Voolstra C.R."/>
        </authorList>
    </citation>
    <scope>NUCLEOTIDE SEQUENCE [LARGE SCALE GENOMIC DNA]</scope>
    <source>
        <strain evidence="2 3">DSM 25634</strain>
    </source>
</reference>
<organism evidence="2 3">
    <name type="scientific">Endozoicomonas numazuensis</name>
    <dbReference type="NCBI Taxonomy" id="1137799"/>
    <lineage>
        <taxon>Bacteria</taxon>
        <taxon>Pseudomonadati</taxon>
        <taxon>Pseudomonadota</taxon>
        <taxon>Gammaproteobacteria</taxon>
        <taxon>Oceanospirillales</taxon>
        <taxon>Endozoicomonadaceae</taxon>
        <taxon>Endozoicomonas</taxon>
    </lineage>
</organism>
<dbReference type="Proteomes" id="UP000028073">
    <property type="component" value="Unassembled WGS sequence"/>
</dbReference>
<evidence type="ECO:0000256" key="1">
    <source>
        <dbReference type="SAM" id="SignalP"/>
    </source>
</evidence>
<dbReference type="OrthoDB" id="6190023at2"/>
<feature type="chain" id="PRO_5001760566" evidence="1">
    <location>
        <begin position="24"/>
        <end position="461"/>
    </location>
</feature>
<dbReference type="AlphaFoldDB" id="A0A081N6G4"/>
<comment type="caution">
    <text evidence="2">The sequence shown here is derived from an EMBL/GenBank/DDBJ whole genome shotgun (WGS) entry which is preliminary data.</text>
</comment>
<dbReference type="EMBL" id="JOKH01000008">
    <property type="protein sequence ID" value="KEQ14037.1"/>
    <property type="molecule type" value="Genomic_DNA"/>
</dbReference>
<dbReference type="RefSeq" id="WP_034841832.1">
    <property type="nucleotide sequence ID" value="NZ_JOKH01000008.1"/>
</dbReference>
<name>A0A081N6G4_9GAMM</name>
<evidence type="ECO:0000313" key="3">
    <source>
        <dbReference type="Proteomes" id="UP000028073"/>
    </source>
</evidence>
<protein>
    <submittedName>
        <fullName evidence="2">Uncharacterized protein</fullName>
    </submittedName>
</protein>
<proteinExistence type="predicted"/>
<evidence type="ECO:0000313" key="2">
    <source>
        <dbReference type="EMBL" id="KEQ14037.1"/>
    </source>
</evidence>
<accession>A0A081N6G4</accession>
<gene>
    <name evidence="2" type="ORF">GZ78_25705</name>
</gene>